<dbReference type="PANTHER" id="PTHR35011:SF2">
    <property type="entry name" value="2,3-DIKETO-L-GULONATE TRAP TRANSPORTER SMALL PERMEASE PROTEIN YIAM"/>
    <property type="match status" value="1"/>
</dbReference>
<keyword evidence="12" id="KW-1185">Reference proteome</keyword>
<evidence type="ECO:0000256" key="5">
    <source>
        <dbReference type="ARBA" id="ARBA00022692"/>
    </source>
</evidence>
<comment type="subcellular location">
    <subcellularLocation>
        <location evidence="1">Cell inner membrane</location>
        <topology evidence="1">Multi-pass membrane protein</topology>
    </subcellularLocation>
</comment>
<evidence type="ECO:0000256" key="6">
    <source>
        <dbReference type="ARBA" id="ARBA00022989"/>
    </source>
</evidence>
<evidence type="ECO:0000256" key="4">
    <source>
        <dbReference type="ARBA" id="ARBA00022519"/>
    </source>
</evidence>
<dbReference type="PANTHER" id="PTHR35011">
    <property type="entry name" value="2,3-DIKETO-L-GULONATE TRAP TRANSPORTER SMALL PERMEASE PROTEIN YIAM"/>
    <property type="match status" value="1"/>
</dbReference>
<evidence type="ECO:0000313" key="12">
    <source>
        <dbReference type="Proteomes" id="UP001235840"/>
    </source>
</evidence>
<keyword evidence="2" id="KW-0813">Transport</keyword>
<evidence type="ECO:0000313" key="11">
    <source>
        <dbReference type="EMBL" id="MDQ0166188.1"/>
    </source>
</evidence>
<feature type="transmembrane region" description="Helical" evidence="9">
    <location>
        <begin position="43"/>
        <end position="64"/>
    </location>
</feature>
<keyword evidence="5 9" id="KW-0812">Transmembrane</keyword>
<evidence type="ECO:0000256" key="7">
    <source>
        <dbReference type="ARBA" id="ARBA00023136"/>
    </source>
</evidence>
<comment type="caution">
    <text evidence="11">The sequence shown here is derived from an EMBL/GenBank/DDBJ whole genome shotgun (WGS) entry which is preliminary data.</text>
</comment>
<organism evidence="11 12">
    <name type="scientific">Caldalkalibacillus horti</name>
    <dbReference type="NCBI Taxonomy" id="77523"/>
    <lineage>
        <taxon>Bacteria</taxon>
        <taxon>Bacillati</taxon>
        <taxon>Bacillota</taxon>
        <taxon>Bacilli</taxon>
        <taxon>Bacillales</taxon>
        <taxon>Bacillaceae</taxon>
        <taxon>Caldalkalibacillus</taxon>
    </lineage>
</organism>
<evidence type="ECO:0000256" key="9">
    <source>
        <dbReference type="SAM" id="Phobius"/>
    </source>
</evidence>
<sequence length="164" mass="18517">MLKKIAQGYTKFEDFLTNSLMIGIVVFVFLASVMRWIGSPIPWSIEFAQLLFVWVIFLGANRALREDRHVGVDFFVNQLPFKVKTIIEIIMIVLIMAFLVFLAYSGSSLSLENSSRLINNLGLSYSIVTISVPMGSLLMLITFIGKLKGKIVLLKKPVDERREG</sequence>
<accession>A0ABT9VYY2</accession>
<protein>
    <submittedName>
        <fullName evidence="11">TRAP-type C4-dicarboxylate transport system permease small subunit</fullName>
    </submittedName>
</protein>
<feature type="transmembrane region" description="Helical" evidence="9">
    <location>
        <begin position="20"/>
        <end position="37"/>
    </location>
</feature>
<dbReference type="Pfam" id="PF04290">
    <property type="entry name" value="DctQ"/>
    <property type="match status" value="1"/>
</dbReference>
<feature type="transmembrane region" description="Helical" evidence="9">
    <location>
        <begin position="85"/>
        <end position="104"/>
    </location>
</feature>
<feature type="transmembrane region" description="Helical" evidence="9">
    <location>
        <begin position="124"/>
        <end position="145"/>
    </location>
</feature>
<evidence type="ECO:0000259" key="10">
    <source>
        <dbReference type="Pfam" id="PF04290"/>
    </source>
</evidence>
<reference evidence="11 12" key="1">
    <citation type="submission" date="2023-07" db="EMBL/GenBank/DDBJ databases">
        <title>Genomic Encyclopedia of Type Strains, Phase IV (KMG-IV): sequencing the most valuable type-strain genomes for metagenomic binning, comparative biology and taxonomic classification.</title>
        <authorList>
            <person name="Goeker M."/>
        </authorList>
    </citation>
    <scope>NUCLEOTIDE SEQUENCE [LARGE SCALE GENOMIC DNA]</scope>
    <source>
        <strain evidence="11 12">DSM 12751</strain>
    </source>
</reference>
<keyword evidence="6 9" id="KW-1133">Transmembrane helix</keyword>
<evidence type="ECO:0000256" key="1">
    <source>
        <dbReference type="ARBA" id="ARBA00004429"/>
    </source>
</evidence>
<evidence type="ECO:0000256" key="2">
    <source>
        <dbReference type="ARBA" id="ARBA00022448"/>
    </source>
</evidence>
<evidence type="ECO:0000256" key="3">
    <source>
        <dbReference type="ARBA" id="ARBA00022475"/>
    </source>
</evidence>
<keyword evidence="4" id="KW-0997">Cell inner membrane</keyword>
<feature type="domain" description="Tripartite ATP-independent periplasmic transporters DctQ component" evidence="10">
    <location>
        <begin position="24"/>
        <end position="147"/>
    </location>
</feature>
<dbReference type="Proteomes" id="UP001235840">
    <property type="component" value="Unassembled WGS sequence"/>
</dbReference>
<dbReference type="InterPro" id="IPR055348">
    <property type="entry name" value="DctQ"/>
</dbReference>
<keyword evidence="7 9" id="KW-0472">Membrane</keyword>
<evidence type="ECO:0000256" key="8">
    <source>
        <dbReference type="ARBA" id="ARBA00038436"/>
    </source>
</evidence>
<dbReference type="EMBL" id="JAUSTY010000007">
    <property type="protein sequence ID" value="MDQ0166188.1"/>
    <property type="molecule type" value="Genomic_DNA"/>
</dbReference>
<dbReference type="RefSeq" id="WP_307394190.1">
    <property type="nucleotide sequence ID" value="NZ_BAAADK010000048.1"/>
</dbReference>
<dbReference type="InterPro" id="IPR007387">
    <property type="entry name" value="TRAP_DctQ"/>
</dbReference>
<name>A0ABT9VYY2_9BACI</name>
<comment type="similarity">
    <text evidence="8">Belongs to the TRAP transporter small permease family.</text>
</comment>
<proteinExistence type="inferred from homology"/>
<keyword evidence="3" id="KW-1003">Cell membrane</keyword>
<gene>
    <name evidence="11" type="ORF">J2S11_002089</name>
</gene>